<dbReference type="SMART" id="SM00408">
    <property type="entry name" value="IGc2"/>
    <property type="match status" value="2"/>
</dbReference>
<evidence type="ECO:0000259" key="5">
    <source>
        <dbReference type="PROSITE" id="PS50835"/>
    </source>
</evidence>
<keyword evidence="3" id="KW-1015">Disulfide bond</keyword>
<evidence type="ECO:0000256" key="1">
    <source>
        <dbReference type="ARBA" id="ARBA00022729"/>
    </source>
</evidence>
<dbReference type="GO" id="GO:0043005">
    <property type="term" value="C:neuron projection"/>
    <property type="evidence" value="ECO:0007669"/>
    <property type="project" value="TreeGrafter"/>
</dbReference>
<sequence>MSADTSGSFLFLPTILCHIFDACSRGAPPSIVQPSMSSAIALLGQDVDFTCIVNDLGSHMVAFVKADTPPRLLSFDEKLFRRRDKYELKPRIGDHHNEWVLTIKNVQEADRGNYSCQINTEPVMIATGELDVKASVFHGPVLHLTKVSRKHMSEYICVASNGIPPDESWTVKLLVTFPPLVHAQSESVQASPGSISRLVCTTEAWPRPEMIWEKDGEPIYENNEYSITHTVSGQYHSVHILEIRNVRPHHYGAYRCVAKNDNGIHYSHINLIKTHHTQHPNIIPEGI</sequence>
<dbReference type="Gene3D" id="2.60.40.10">
    <property type="entry name" value="Immunoglobulins"/>
    <property type="match status" value="2"/>
</dbReference>
<dbReference type="PROSITE" id="PS50835">
    <property type="entry name" value="IG_LIKE"/>
    <property type="match status" value="2"/>
</dbReference>
<dbReference type="InterPro" id="IPR036179">
    <property type="entry name" value="Ig-like_dom_sf"/>
</dbReference>
<keyword evidence="7" id="KW-1185">Reference proteome</keyword>
<gene>
    <name evidence="6" type="ORF">CBOVIS_LOCUS12346</name>
</gene>
<comment type="caution">
    <text evidence="6">The sequence shown here is derived from an EMBL/GenBank/DDBJ whole genome shotgun (WGS) entry which is preliminary data.</text>
</comment>
<dbReference type="InterPro" id="IPR051170">
    <property type="entry name" value="Neural/epithelial_adhesion"/>
</dbReference>
<evidence type="ECO:0000256" key="2">
    <source>
        <dbReference type="ARBA" id="ARBA00022737"/>
    </source>
</evidence>
<dbReference type="InterPro" id="IPR003598">
    <property type="entry name" value="Ig_sub2"/>
</dbReference>
<dbReference type="FunFam" id="2.60.40.10:FF:000032">
    <property type="entry name" value="palladin isoform X1"/>
    <property type="match status" value="1"/>
</dbReference>
<dbReference type="CDD" id="cd00096">
    <property type="entry name" value="Ig"/>
    <property type="match status" value="1"/>
</dbReference>
<evidence type="ECO:0000313" key="6">
    <source>
        <dbReference type="EMBL" id="CAB3410894.1"/>
    </source>
</evidence>
<organism evidence="6 7">
    <name type="scientific">Caenorhabditis bovis</name>
    <dbReference type="NCBI Taxonomy" id="2654633"/>
    <lineage>
        <taxon>Eukaryota</taxon>
        <taxon>Metazoa</taxon>
        <taxon>Ecdysozoa</taxon>
        <taxon>Nematoda</taxon>
        <taxon>Chromadorea</taxon>
        <taxon>Rhabditida</taxon>
        <taxon>Rhabditina</taxon>
        <taxon>Rhabditomorpha</taxon>
        <taxon>Rhabditoidea</taxon>
        <taxon>Rhabditidae</taxon>
        <taxon>Peloderinae</taxon>
        <taxon>Caenorhabditis</taxon>
    </lineage>
</organism>
<name>A0A8S1FEA3_9PELO</name>
<reference evidence="6 7" key="1">
    <citation type="submission" date="2020-04" db="EMBL/GenBank/DDBJ databases">
        <authorList>
            <person name="Laetsch R D."/>
            <person name="Stevens L."/>
            <person name="Kumar S."/>
            <person name="Blaxter L. M."/>
        </authorList>
    </citation>
    <scope>NUCLEOTIDE SEQUENCE [LARGE SCALE GENOMIC DNA]</scope>
</reference>
<feature type="domain" description="Ig-like" evidence="5">
    <location>
        <begin position="29"/>
        <end position="126"/>
    </location>
</feature>
<keyword evidence="1" id="KW-0732">Signal</keyword>
<proteinExistence type="predicted"/>
<feature type="domain" description="Ig-like" evidence="5">
    <location>
        <begin position="178"/>
        <end position="272"/>
    </location>
</feature>
<dbReference type="Proteomes" id="UP000494206">
    <property type="component" value="Unassembled WGS sequence"/>
</dbReference>
<dbReference type="Pfam" id="PF13927">
    <property type="entry name" value="Ig_3"/>
    <property type="match status" value="2"/>
</dbReference>
<dbReference type="EMBL" id="CADEPM010000011">
    <property type="protein sequence ID" value="CAB3410894.1"/>
    <property type="molecule type" value="Genomic_DNA"/>
</dbReference>
<dbReference type="OrthoDB" id="6159398at2759"/>
<dbReference type="PANTHER" id="PTHR12231">
    <property type="entry name" value="CTX-RELATED TYPE I TRANSMEMBRANE PROTEIN"/>
    <property type="match status" value="1"/>
</dbReference>
<dbReference type="SMART" id="SM00409">
    <property type="entry name" value="IG"/>
    <property type="match status" value="2"/>
</dbReference>
<dbReference type="SUPFAM" id="SSF48726">
    <property type="entry name" value="Immunoglobulin"/>
    <property type="match status" value="3"/>
</dbReference>
<dbReference type="InterPro" id="IPR007110">
    <property type="entry name" value="Ig-like_dom"/>
</dbReference>
<dbReference type="PANTHER" id="PTHR12231:SF253">
    <property type="entry name" value="DPR-INTERACTING PROTEIN ETA, ISOFORM B-RELATED"/>
    <property type="match status" value="1"/>
</dbReference>
<evidence type="ECO:0000256" key="4">
    <source>
        <dbReference type="ARBA" id="ARBA00023319"/>
    </source>
</evidence>
<keyword evidence="2" id="KW-0677">Repeat</keyword>
<keyword evidence="4" id="KW-0393">Immunoglobulin domain</keyword>
<protein>
    <recommendedName>
        <fullName evidence="5">Ig-like domain-containing protein</fullName>
    </recommendedName>
</protein>
<evidence type="ECO:0000256" key="3">
    <source>
        <dbReference type="ARBA" id="ARBA00023157"/>
    </source>
</evidence>
<dbReference type="AlphaFoldDB" id="A0A8S1FEA3"/>
<accession>A0A8S1FEA3</accession>
<dbReference type="InterPro" id="IPR013783">
    <property type="entry name" value="Ig-like_fold"/>
</dbReference>
<dbReference type="InterPro" id="IPR003599">
    <property type="entry name" value="Ig_sub"/>
</dbReference>
<evidence type="ECO:0000313" key="7">
    <source>
        <dbReference type="Proteomes" id="UP000494206"/>
    </source>
</evidence>